<keyword evidence="10" id="KW-1185">Reference proteome</keyword>
<comment type="caution">
    <text evidence="9">The sequence shown here is derived from an EMBL/GenBank/DDBJ whole genome shotgun (WGS) entry which is preliminary data.</text>
</comment>
<dbReference type="InterPro" id="IPR015443">
    <property type="entry name" value="Aldose_1-epimerase"/>
</dbReference>
<dbReference type="RefSeq" id="XP_058336602.1">
    <property type="nucleotide sequence ID" value="XM_058492625.1"/>
</dbReference>
<evidence type="ECO:0000256" key="5">
    <source>
        <dbReference type="PIRNR" id="PIRNR005096"/>
    </source>
</evidence>
<feature type="chain" id="PRO_5042012721" description="Aldose 1-epimerase" evidence="8">
    <location>
        <begin position="25"/>
        <end position="384"/>
    </location>
</feature>
<dbReference type="PANTHER" id="PTHR10091">
    <property type="entry name" value="ALDOSE-1-EPIMERASE"/>
    <property type="match status" value="1"/>
</dbReference>
<feature type="binding site" evidence="7">
    <location>
        <begin position="191"/>
        <end position="193"/>
    </location>
    <ligand>
        <name>beta-D-galactose</name>
        <dbReference type="ChEBI" id="CHEBI:27667"/>
    </ligand>
</feature>
<dbReference type="InterPro" id="IPR011013">
    <property type="entry name" value="Gal_mutarotase_sf_dom"/>
</dbReference>
<sequence length="384" mass="42873">MQIVSSLILVTAAAAGLLMTPVNACEPYKKHTIKAKGIEASFIEYGATITNLWVNDKDGVPRDIVLGWDDTKQYNLQAGLPGFLGAVVGRYANRIANGTFTIDGTEYHTPLNENNITTLHGGDMGFNRLNWTLVDKGKQDITFGLTSANGDEGFPGTVDVRVKYSVNDNQEWHIDYQGTTDKETIMMLSQHTYWNLDAFTTSDTVDDHVLWIPADKYVKTDGSLIPTGELVEVDGTALDFQKEKPIGRDLKEAKECGFDCVGYDNCFILSDPNKEEYQLKAYAPSTGIQLAIKTDQPAFQFYSCGGLDGTLPIKKTQGPEGSKKHAHRRRQDQKYVPQYGCFVLETEEYIDGINNPQWGKEHMGLLKPGEEYTQHAEYHFSIHH</sequence>
<keyword evidence="3 5" id="KW-0413">Isomerase</keyword>
<dbReference type="CDD" id="cd09019">
    <property type="entry name" value="galactose_mutarotase_like"/>
    <property type="match status" value="1"/>
</dbReference>
<dbReference type="GO" id="GO:0030246">
    <property type="term" value="F:carbohydrate binding"/>
    <property type="evidence" value="ECO:0007669"/>
    <property type="project" value="InterPro"/>
</dbReference>
<dbReference type="NCBIfam" id="NF008277">
    <property type="entry name" value="PRK11055.1"/>
    <property type="match status" value="1"/>
</dbReference>
<feature type="binding site" evidence="7">
    <location>
        <begin position="93"/>
        <end position="94"/>
    </location>
    <ligand>
        <name>beta-D-galactose</name>
        <dbReference type="ChEBI" id="CHEBI:27667"/>
    </ligand>
</feature>
<feature type="signal peptide" evidence="8">
    <location>
        <begin position="1"/>
        <end position="24"/>
    </location>
</feature>
<dbReference type="Proteomes" id="UP001234581">
    <property type="component" value="Unassembled WGS sequence"/>
</dbReference>
<evidence type="ECO:0000256" key="1">
    <source>
        <dbReference type="ARBA" id="ARBA00005028"/>
    </source>
</evidence>
<dbReference type="EMBL" id="JARTCD010000151">
    <property type="protein sequence ID" value="KAJ8651688.1"/>
    <property type="molecule type" value="Genomic_DNA"/>
</dbReference>
<evidence type="ECO:0000313" key="9">
    <source>
        <dbReference type="EMBL" id="KAJ8651688.1"/>
    </source>
</evidence>
<accession>A0AAD7UR92</accession>
<reference evidence="9 10" key="1">
    <citation type="submission" date="2023-03" db="EMBL/GenBank/DDBJ databases">
        <title>Genome sequence of Lichtheimia ornata CBS 291.66.</title>
        <authorList>
            <person name="Mohabir J.T."/>
            <person name="Shea T.P."/>
            <person name="Kurbessoian T."/>
            <person name="Berby B."/>
            <person name="Fontaine J."/>
            <person name="Livny J."/>
            <person name="Gnirke A."/>
            <person name="Stajich J.E."/>
            <person name="Cuomo C.A."/>
        </authorList>
    </citation>
    <scope>NUCLEOTIDE SEQUENCE [LARGE SCALE GENOMIC DNA]</scope>
    <source>
        <strain evidence="9">CBS 291.66</strain>
    </source>
</reference>
<evidence type="ECO:0000256" key="2">
    <source>
        <dbReference type="ARBA" id="ARBA00006206"/>
    </source>
</evidence>
<dbReference type="PIRSF" id="PIRSF005096">
    <property type="entry name" value="GALM"/>
    <property type="match status" value="1"/>
</dbReference>
<evidence type="ECO:0000313" key="10">
    <source>
        <dbReference type="Proteomes" id="UP001234581"/>
    </source>
</evidence>
<proteinExistence type="inferred from homology"/>
<gene>
    <name evidence="9" type="ORF">O0I10_012737</name>
</gene>
<dbReference type="InterPro" id="IPR014718">
    <property type="entry name" value="GH-type_carb-bd"/>
</dbReference>
<dbReference type="AlphaFoldDB" id="A0AAD7UR92"/>
<dbReference type="Pfam" id="PF01263">
    <property type="entry name" value="Aldose_epim"/>
    <property type="match status" value="1"/>
</dbReference>
<name>A0AAD7UR92_9FUNG</name>
<comment type="catalytic activity">
    <reaction evidence="5">
        <text>alpha-D-glucose = beta-D-glucose</text>
        <dbReference type="Rhea" id="RHEA:10264"/>
        <dbReference type="ChEBI" id="CHEBI:15903"/>
        <dbReference type="ChEBI" id="CHEBI:17925"/>
        <dbReference type="EC" id="5.1.3.3"/>
    </reaction>
</comment>
<evidence type="ECO:0000256" key="8">
    <source>
        <dbReference type="SAM" id="SignalP"/>
    </source>
</evidence>
<dbReference type="GO" id="GO:0004034">
    <property type="term" value="F:aldose 1-epimerase activity"/>
    <property type="evidence" value="ECO:0007669"/>
    <property type="project" value="UniProtKB-EC"/>
</dbReference>
<dbReference type="Gene3D" id="2.70.98.10">
    <property type="match status" value="1"/>
</dbReference>
<evidence type="ECO:0000256" key="4">
    <source>
        <dbReference type="ARBA" id="ARBA00023277"/>
    </source>
</evidence>
<dbReference type="GO" id="GO:0033499">
    <property type="term" value="P:galactose catabolic process via UDP-galactose, Leloir pathway"/>
    <property type="evidence" value="ECO:0007669"/>
    <property type="project" value="TreeGrafter"/>
</dbReference>
<keyword evidence="8" id="KW-0732">Signal</keyword>
<keyword evidence="4 5" id="KW-0119">Carbohydrate metabolism</keyword>
<evidence type="ECO:0000256" key="3">
    <source>
        <dbReference type="ARBA" id="ARBA00023235"/>
    </source>
</evidence>
<dbReference type="SUPFAM" id="SSF74650">
    <property type="entry name" value="Galactose mutarotase-like"/>
    <property type="match status" value="1"/>
</dbReference>
<organism evidence="9 10">
    <name type="scientific">Lichtheimia ornata</name>
    <dbReference type="NCBI Taxonomy" id="688661"/>
    <lineage>
        <taxon>Eukaryota</taxon>
        <taxon>Fungi</taxon>
        <taxon>Fungi incertae sedis</taxon>
        <taxon>Mucoromycota</taxon>
        <taxon>Mucoromycotina</taxon>
        <taxon>Mucoromycetes</taxon>
        <taxon>Mucorales</taxon>
        <taxon>Lichtheimiaceae</taxon>
        <taxon>Lichtheimia</taxon>
    </lineage>
</organism>
<dbReference type="GeneID" id="83220071"/>
<dbReference type="InterPro" id="IPR008183">
    <property type="entry name" value="Aldose_1/G6P_1-epimerase"/>
</dbReference>
<feature type="binding site" evidence="6">
    <location>
        <position position="264"/>
    </location>
    <ligand>
        <name>beta-D-galactose</name>
        <dbReference type="ChEBI" id="CHEBI:27667"/>
    </ligand>
</feature>
<dbReference type="PANTHER" id="PTHR10091:SF6">
    <property type="entry name" value="1-EPIMERASE, PUTATIVE (AFU_ORTHOLOGUE AFUA_3G13240)-RELATED"/>
    <property type="match status" value="1"/>
</dbReference>
<dbReference type="EC" id="5.1.3.3" evidence="5"/>
<protein>
    <recommendedName>
        <fullName evidence="5">Aldose 1-epimerase</fullName>
        <ecNumber evidence="5">5.1.3.3</ecNumber>
    </recommendedName>
</protein>
<dbReference type="InterPro" id="IPR047215">
    <property type="entry name" value="Galactose_mutarotase-like"/>
</dbReference>
<evidence type="ECO:0000256" key="7">
    <source>
        <dbReference type="PIRSR" id="PIRSR005096-3"/>
    </source>
</evidence>
<evidence type="ECO:0000256" key="6">
    <source>
        <dbReference type="PIRSR" id="PIRSR005096-2"/>
    </source>
</evidence>
<comment type="pathway">
    <text evidence="1 5">Carbohydrate metabolism; hexose metabolism.</text>
</comment>
<dbReference type="GO" id="GO:0006006">
    <property type="term" value="P:glucose metabolic process"/>
    <property type="evidence" value="ECO:0007669"/>
    <property type="project" value="TreeGrafter"/>
</dbReference>
<comment type="similarity">
    <text evidence="2 5">Belongs to the aldose epimerase family.</text>
</comment>